<evidence type="ECO:0000313" key="1">
    <source>
        <dbReference type="EMBL" id="KWS03737.1"/>
    </source>
</evidence>
<protein>
    <submittedName>
        <fullName evidence="1">Uncharacterized protein</fullName>
    </submittedName>
</protein>
<sequence>MRIPKLSACCEIDIFGTHERDRHFRGPGVALRISARINGQVYAVHQELRSEMLDDNSYGEHIICQLERQIGREIVRGNTPDDPRRSIEYVMADAPSFNGEVRRTR</sequence>
<dbReference type="RefSeq" id="WP_060410448.1">
    <property type="nucleotide sequence ID" value="NZ_JAJA02000001.1"/>
</dbReference>
<dbReference type="EMBL" id="JAJA02000001">
    <property type="protein sequence ID" value="KWS03737.1"/>
    <property type="molecule type" value="Genomic_DNA"/>
</dbReference>
<evidence type="ECO:0000313" key="2">
    <source>
        <dbReference type="Proteomes" id="UP000023435"/>
    </source>
</evidence>
<dbReference type="AlphaFoldDB" id="A0A108U719"/>
<name>A0A108U719_9GAMM</name>
<organism evidence="1 2">
    <name type="scientific">Lysobacter capsici AZ78</name>
    <dbReference type="NCBI Taxonomy" id="1444315"/>
    <lineage>
        <taxon>Bacteria</taxon>
        <taxon>Pseudomonadati</taxon>
        <taxon>Pseudomonadota</taxon>
        <taxon>Gammaproteobacteria</taxon>
        <taxon>Lysobacterales</taxon>
        <taxon>Lysobacteraceae</taxon>
        <taxon>Lysobacter</taxon>
    </lineage>
</organism>
<proteinExistence type="predicted"/>
<comment type="caution">
    <text evidence="1">The sequence shown here is derived from an EMBL/GenBank/DDBJ whole genome shotgun (WGS) entry which is preliminary data.</text>
</comment>
<gene>
    <name evidence="1" type="ORF">AZ78_1286</name>
</gene>
<dbReference type="Proteomes" id="UP000023435">
    <property type="component" value="Unassembled WGS sequence"/>
</dbReference>
<accession>A0A108U719</accession>
<keyword evidence="2" id="KW-1185">Reference proteome</keyword>
<reference evidence="1 2" key="1">
    <citation type="journal article" date="2014" name="Genome Announc.">
        <title>Draft Genome Sequence of Lysobacter capsici AZ78, a Bacterium Antagonistic to Plant-Pathogenic Oomycetes.</title>
        <authorList>
            <person name="Puopolo G."/>
            <person name="Sonego P."/>
            <person name="Engelen K."/>
            <person name="Pertot I."/>
        </authorList>
    </citation>
    <scope>NUCLEOTIDE SEQUENCE [LARGE SCALE GENOMIC DNA]</scope>
    <source>
        <strain evidence="1 2">AZ78</strain>
    </source>
</reference>